<dbReference type="InterPro" id="IPR004014">
    <property type="entry name" value="ATPase_P-typ_cation-transptr_N"/>
</dbReference>
<evidence type="ECO:0000313" key="17">
    <source>
        <dbReference type="Proteomes" id="UP000284676"/>
    </source>
</evidence>
<dbReference type="Pfam" id="PF13246">
    <property type="entry name" value="Cation_ATPase"/>
    <property type="match status" value="1"/>
</dbReference>
<dbReference type="AlphaFoldDB" id="A0A414PS07"/>
<dbReference type="Gene3D" id="1.20.1110.10">
    <property type="entry name" value="Calcium-transporting ATPase, transmembrane domain"/>
    <property type="match status" value="1"/>
</dbReference>
<feature type="transmembrane region" description="Helical" evidence="14">
    <location>
        <begin position="271"/>
        <end position="296"/>
    </location>
</feature>
<feature type="transmembrane region" description="Helical" evidence="14">
    <location>
        <begin position="81"/>
        <end position="99"/>
    </location>
</feature>
<feature type="transmembrane region" description="Helical" evidence="14">
    <location>
        <begin position="666"/>
        <end position="685"/>
    </location>
</feature>
<keyword evidence="9" id="KW-0067">ATP-binding</keyword>
<dbReference type="Gene3D" id="2.70.150.10">
    <property type="entry name" value="Calcium-transporting ATPase, cytoplasmic transduction domain A"/>
    <property type="match status" value="1"/>
</dbReference>
<dbReference type="SUPFAM" id="SSF56784">
    <property type="entry name" value="HAD-like"/>
    <property type="match status" value="1"/>
</dbReference>
<keyword evidence="10" id="KW-1278">Translocase</keyword>
<feature type="transmembrane region" description="Helical" evidence="14">
    <location>
        <begin position="841"/>
        <end position="860"/>
    </location>
</feature>
<keyword evidence="7" id="KW-0479">Metal-binding</keyword>
<gene>
    <name evidence="16" type="ORF">DW663_08750</name>
</gene>
<dbReference type="FunFam" id="3.40.50.1000:FF:000001">
    <property type="entry name" value="Phospholipid-transporting ATPase IC"/>
    <property type="match status" value="1"/>
</dbReference>
<keyword evidence="13 14" id="KW-0472">Membrane</keyword>
<dbReference type="InterPro" id="IPR023299">
    <property type="entry name" value="ATPase_P-typ_cyto_dom_N"/>
</dbReference>
<evidence type="ECO:0000256" key="10">
    <source>
        <dbReference type="ARBA" id="ARBA00022967"/>
    </source>
</evidence>
<feature type="transmembrane region" description="Helical" evidence="14">
    <location>
        <begin position="245"/>
        <end position="265"/>
    </location>
</feature>
<dbReference type="GO" id="GO:0140352">
    <property type="term" value="P:export from cell"/>
    <property type="evidence" value="ECO:0007669"/>
    <property type="project" value="UniProtKB-ARBA"/>
</dbReference>
<evidence type="ECO:0000259" key="15">
    <source>
        <dbReference type="SMART" id="SM00831"/>
    </source>
</evidence>
<dbReference type="InterPro" id="IPR023214">
    <property type="entry name" value="HAD_sf"/>
</dbReference>
<evidence type="ECO:0000256" key="6">
    <source>
        <dbReference type="ARBA" id="ARBA00022692"/>
    </source>
</evidence>
<evidence type="ECO:0000256" key="4">
    <source>
        <dbReference type="ARBA" id="ARBA00022475"/>
    </source>
</evidence>
<keyword evidence="4" id="KW-1003">Cell membrane</keyword>
<keyword evidence="8" id="KW-0547">Nucleotide-binding</keyword>
<feature type="transmembrane region" description="Helical" evidence="14">
    <location>
        <begin position="805"/>
        <end position="829"/>
    </location>
</feature>
<evidence type="ECO:0000313" key="16">
    <source>
        <dbReference type="EMBL" id="RHF71276.1"/>
    </source>
</evidence>
<dbReference type="InterPro" id="IPR044492">
    <property type="entry name" value="P_typ_ATPase_HD_dom"/>
</dbReference>
<comment type="caution">
    <text evidence="16">The sequence shown here is derived from an EMBL/GenBank/DDBJ whole genome shotgun (WGS) entry which is preliminary data.</text>
</comment>
<dbReference type="RefSeq" id="WP_118234511.1">
    <property type="nucleotide sequence ID" value="NZ_QRHL01000016.1"/>
</dbReference>
<dbReference type="Pfam" id="PF00122">
    <property type="entry name" value="E1-E2_ATPase"/>
    <property type="match status" value="1"/>
</dbReference>
<protein>
    <submittedName>
        <fullName evidence="16">Cation-translocating P-type ATPase</fullName>
    </submittedName>
</protein>
<dbReference type="InterPro" id="IPR018303">
    <property type="entry name" value="ATPase_P-typ_P_site"/>
</dbReference>
<dbReference type="PRINTS" id="PR00119">
    <property type="entry name" value="CATATPASE"/>
</dbReference>
<dbReference type="CDD" id="cd02089">
    <property type="entry name" value="P-type_ATPase_Ca_prok"/>
    <property type="match status" value="1"/>
</dbReference>
<dbReference type="InterPro" id="IPR006068">
    <property type="entry name" value="ATPase_P-typ_cation-transptr_C"/>
</dbReference>
<dbReference type="GO" id="GO:0098662">
    <property type="term" value="P:inorganic cation transmembrane transport"/>
    <property type="evidence" value="ECO:0007669"/>
    <property type="project" value="UniProtKB-ARBA"/>
</dbReference>
<dbReference type="InterPro" id="IPR036412">
    <property type="entry name" value="HAD-like_sf"/>
</dbReference>
<dbReference type="Pfam" id="PF00690">
    <property type="entry name" value="Cation_ATPase_N"/>
    <property type="match status" value="1"/>
</dbReference>
<keyword evidence="3" id="KW-0813">Transport</keyword>
<evidence type="ECO:0000256" key="9">
    <source>
        <dbReference type="ARBA" id="ARBA00022840"/>
    </source>
</evidence>
<dbReference type="Gene3D" id="3.40.1110.10">
    <property type="entry name" value="Calcium-transporting ATPase, cytoplasmic domain N"/>
    <property type="match status" value="1"/>
</dbReference>
<dbReference type="SFLD" id="SFLDF00027">
    <property type="entry name" value="p-type_atpase"/>
    <property type="match status" value="1"/>
</dbReference>
<dbReference type="PROSITE" id="PS00154">
    <property type="entry name" value="ATPASE_E1_E2"/>
    <property type="match status" value="1"/>
</dbReference>
<evidence type="ECO:0000256" key="2">
    <source>
        <dbReference type="ARBA" id="ARBA00005675"/>
    </source>
</evidence>
<dbReference type="EMBL" id="QRHL01000016">
    <property type="protein sequence ID" value="RHF71276.1"/>
    <property type="molecule type" value="Genomic_DNA"/>
</dbReference>
<dbReference type="Proteomes" id="UP000284676">
    <property type="component" value="Unassembled WGS sequence"/>
</dbReference>
<dbReference type="InterPro" id="IPR059000">
    <property type="entry name" value="ATPase_P-type_domA"/>
</dbReference>
<dbReference type="FunFam" id="2.70.150.10:FF:000016">
    <property type="entry name" value="Calcium-transporting P-type ATPase putative"/>
    <property type="match status" value="1"/>
</dbReference>
<dbReference type="InterPro" id="IPR008250">
    <property type="entry name" value="ATPase_P-typ_transduc_dom_A_sf"/>
</dbReference>
<dbReference type="SFLD" id="SFLDG00002">
    <property type="entry name" value="C1.7:_P-type_atpase_like"/>
    <property type="match status" value="1"/>
</dbReference>
<sequence>MKNYFSKSKEEVLQELQVTENGLNSQEVKERVKKYGKNQLNEEEKISTLAVFLSQFKDFLVIILIIASIISAISGNIESTIVILVVIVINAILGTVQHIKAEESINSLKSLSSPKTKVLRNGEKVELSSEEIVPGDIIFIEAGDLVPADGRVLDSFSLLVNESSLTGESEGVEKKSDVIVAEELALGDQKNMVFSGSLVSYGRGVVLVTATGMNTELGKIAKLLESTKEKTTPLQVSLDNFGKKLSIGIIILCGIIFVMNLFHGVNILDSLMFAVALAVAAIPEALSSIVTIVLAIGTQKLSKENAIIKNLKSVEALGCVGVICSDKTGTLTQNKMTVKKVYVSGRVLEDSGLDSTRLAEDIILKESVLCNDATTEVGDPTEIALINLAEKYNVGYKELKEKYPRISEIPFDSDRKLMSTVHEINGKIIMFTKGALDSLLPRLKSIIHGSEIREITPEDIKEIENINTMFAETGLRVLTYAYKVLECEKDICHDDENGYIFVGLVGMIDPPRVESKEAVEKCIMAGIKPVMITGDHKVTARTIAKEIGIYQEGDNVLEGVEVEKMSDEELKEKVAHTSVYARVSPEHKIRIVTAWQSLGKICAMTGDGVNDAPALKRADIGIAMGITGTEVSKDAASMILADDNFSTIVKAVTTGRNIYANIKNSIRFLLSGNTAAILAVIYSSFAGLPVIFAPVHLLFINLLTDSLPAIAIGMEPSHGEVLKEKPRDPKEPILTQALSSRILGEGLLIAIFVMAGFYLGYGEMKDALKGSTMAFAVLCLARLFHGFNCRGNSSIFGLGFMSNPFSVVAFLIGFVLLSGVLMIPALHGVFEVAPLGMNDLLAIYGLAFIPTVIIQAAKYFKYKR</sequence>
<accession>A0A414PS07</accession>
<keyword evidence="11 14" id="KW-1133">Transmembrane helix</keyword>
<evidence type="ECO:0000256" key="8">
    <source>
        <dbReference type="ARBA" id="ARBA00022741"/>
    </source>
</evidence>
<evidence type="ECO:0000256" key="1">
    <source>
        <dbReference type="ARBA" id="ARBA00004651"/>
    </source>
</evidence>
<evidence type="ECO:0000256" key="14">
    <source>
        <dbReference type="SAM" id="Phobius"/>
    </source>
</evidence>
<evidence type="ECO:0000256" key="5">
    <source>
        <dbReference type="ARBA" id="ARBA00022553"/>
    </source>
</evidence>
<proteinExistence type="inferred from homology"/>
<dbReference type="GO" id="GO:0019829">
    <property type="term" value="F:ATPase-coupled monoatomic cation transmembrane transporter activity"/>
    <property type="evidence" value="ECO:0007669"/>
    <property type="project" value="UniProtKB-ARBA"/>
</dbReference>
<evidence type="ECO:0000256" key="11">
    <source>
        <dbReference type="ARBA" id="ARBA00022989"/>
    </source>
</evidence>
<evidence type="ECO:0000256" key="7">
    <source>
        <dbReference type="ARBA" id="ARBA00022723"/>
    </source>
</evidence>
<dbReference type="SMART" id="SM00831">
    <property type="entry name" value="Cation_ATPase_N"/>
    <property type="match status" value="1"/>
</dbReference>
<dbReference type="SFLD" id="SFLDS00003">
    <property type="entry name" value="Haloacid_Dehalogenase"/>
    <property type="match status" value="1"/>
</dbReference>
<dbReference type="Pfam" id="PF00689">
    <property type="entry name" value="Cation_ATPase_C"/>
    <property type="match status" value="1"/>
</dbReference>
<dbReference type="InterPro" id="IPR001757">
    <property type="entry name" value="P_typ_ATPase"/>
</dbReference>
<evidence type="ECO:0000256" key="12">
    <source>
        <dbReference type="ARBA" id="ARBA00023065"/>
    </source>
</evidence>
<keyword evidence="5" id="KW-0597">Phosphoprotein</keyword>
<evidence type="ECO:0000256" key="13">
    <source>
        <dbReference type="ARBA" id="ARBA00023136"/>
    </source>
</evidence>
<comment type="subcellular location">
    <subcellularLocation>
        <location evidence="1">Cell membrane</location>
        <topology evidence="1">Multi-pass membrane protein</topology>
    </subcellularLocation>
</comment>
<feature type="domain" description="Cation-transporting P-type ATPase N-terminal" evidence="15">
    <location>
        <begin position="3"/>
        <end position="76"/>
    </location>
</feature>
<evidence type="ECO:0000256" key="3">
    <source>
        <dbReference type="ARBA" id="ARBA00022448"/>
    </source>
</evidence>
<organism evidence="16 17">
    <name type="scientific">Fusobacterium mortiferum</name>
    <dbReference type="NCBI Taxonomy" id="850"/>
    <lineage>
        <taxon>Bacteria</taxon>
        <taxon>Fusobacteriati</taxon>
        <taxon>Fusobacteriota</taxon>
        <taxon>Fusobacteriia</taxon>
        <taxon>Fusobacteriales</taxon>
        <taxon>Fusobacteriaceae</taxon>
        <taxon>Fusobacterium</taxon>
    </lineage>
</organism>
<comment type="similarity">
    <text evidence="2">Belongs to the cation transport ATPase (P-type) (TC 3.A.3) family. Type IIA subfamily.</text>
</comment>
<keyword evidence="6 14" id="KW-0812">Transmembrane</keyword>
<dbReference type="PRINTS" id="PR00120">
    <property type="entry name" value="HATPASE"/>
</dbReference>
<reference evidence="16 17" key="1">
    <citation type="submission" date="2018-08" db="EMBL/GenBank/DDBJ databases">
        <title>A genome reference for cultivated species of the human gut microbiota.</title>
        <authorList>
            <person name="Zou Y."/>
            <person name="Xue W."/>
            <person name="Luo G."/>
        </authorList>
    </citation>
    <scope>NUCLEOTIDE SEQUENCE [LARGE SCALE GENOMIC DNA]</scope>
    <source>
        <strain evidence="16 17">AM25-1</strain>
    </source>
</reference>
<feature type="transmembrane region" description="Helical" evidence="14">
    <location>
        <begin position="742"/>
        <end position="761"/>
    </location>
</feature>
<keyword evidence="12" id="KW-0406">Ion transport</keyword>
<name>A0A414PS07_FUSMR</name>
<dbReference type="GO" id="GO:0046873">
    <property type="term" value="F:metal ion transmembrane transporter activity"/>
    <property type="evidence" value="ECO:0007669"/>
    <property type="project" value="UniProtKB-ARBA"/>
</dbReference>
<dbReference type="InterPro" id="IPR023298">
    <property type="entry name" value="ATPase_P-typ_TM_dom_sf"/>
</dbReference>
<dbReference type="SUPFAM" id="SSF81665">
    <property type="entry name" value="Calcium ATPase, transmembrane domain M"/>
    <property type="match status" value="1"/>
</dbReference>
<dbReference type="NCBIfam" id="TIGR01494">
    <property type="entry name" value="ATPase_P-type"/>
    <property type="match status" value="3"/>
</dbReference>
<dbReference type="PANTHER" id="PTHR42861">
    <property type="entry name" value="CALCIUM-TRANSPORTING ATPASE"/>
    <property type="match status" value="1"/>
</dbReference>
<dbReference type="FunFam" id="3.40.1110.10:FF:000053">
    <property type="entry name" value="Cation-transporting ATPase, E1-E2 family"/>
    <property type="match status" value="1"/>
</dbReference>
<dbReference type="GO" id="GO:0005886">
    <property type="term" value="C:plasma membrane"/>
    <property type="evidence" value="ECO:0007669"/>
    <property type="project" value="UniProtKB-SubCell"/>
</dbReference>
<dbReference type="SUPFAM" id="SSF81653">
    <property type="entry name" value="Calcium ATPase, transduction domain A"/>
    <property type="match status" value="1"/>
</dbReference>
<dbReference type="GO" id="GO:0046872">
    <property type="term" value="F:metal ion binding"/>
    <property type="evidence" value="ECO:0007669"/>
    <property type="project" value="UniProtKB-KW"/>
</dbReference>
<dbReference type="GO" id="GO:0005524">
    <property type="term" value="F:ATP binding"/>
    <property type="evidence" value="ECO:0007669"/>
    <property type="project" value="UniProtKB-KW"/>
</dbReference>
<dbReference type="GO" id="GO:0016887">
    <property type="term" value="F:ATP hydrolysis activity"/>
    <property type="evidence" value="ECO:0007669"/>
    <property type="project" value="InterPro"/>
</dbReference>
<dbReference type="GO" id="GO:0015662">
    <property type="term" value="F:P-type ion transporter activity"/>
    <property type="evidence" value="ECO:0007669"/>
    <property type="project" value="UniProtKB-ARBA"/>
</dbReference>
<dbReference type="Gene3D" id="3.40.50.1000">
    <property type="entry name" value="HAD superfamily/HAD-like"/>
    <property type="match status" value="1"/>
</dbReference>
<dbReference type="FunFam" id="3.40.50.1000:FF:000028">
    <property type="entry name" value="Calcium-transporting P-type ATPase, putative"/>
    <property type="match status" value="1"/>
</dbReference>